<dbReference type="EMBL" id="ML738330">
    <property type="protein sequence ID" value="KAE8312808.1"/>
    <property type="molecule type" value="Genomic_DNA"/>
</dbReference>
<feature type="binding site" evidence="6">
    <location>
        <position position="9"/>
    </location>
    <ligand>
        <name>Zn(2+)</name>
        <dbReference type="ChEBI" id="CHEBI:29105"/>
        <label>1</label>
    </ligand>
</feature>
<evidence type="ECO:0000256" key="4">
    <source>
        <dbReference type="ARBA" id="ARBA00022833"/>
    </source>
</evidence>
<evidence type="ECO:0000256" key="6">
    <source>
        <dbReference type="PIRSR" id="PIRSR621190-2"/>
    </source>
</evidence>
<dbReference type="GO" id="GO:0031012">
    <property type="term" value="C:extracellular matrix"/>
    <property type="evidence" value="ECO:0007669"/>
    <property type="project" value="InterPro"/>
</dbReference>
<comment type="cofactor">
    <cofactor evidence="6">
        <name>Ca(2+)</name>
        <dbReference type="ChEBI" id="CHEBI:29108"/>
    </cofactor>
    <text evidence="6">Can bind about 5 Ca(2+) ions per subunit.</text>
</comment>
<dbReference type="GO" id="GO:0004222">
    <property type="term" value="F:metalloendopeptidase activity"/>
    <property type="evidence" value="ECO:0007669"/>
    <property type="project" value="InterPro"/>
</dbReference>
<evidence type="ECO:0000313" key="8">
    <source>
        <dbReference type="EMBL" id="KAE8312808.1"/>
    </source>
</evidence>
<comment type="cofactor">
    <cofactor evidence="6">
        <name>Zn(2+)</name>
        <dbReference type="ChEBI" id="CHEBI:29105"/>
    </cofactor>
    <text evidence="6">Binds 2 Zn(2+) ions per subunit.</text>
</comment>
<protein>
    <submittedName>
        <fullName evidence="8">Peptidase M10, metallopeptidase</fullName>
    </submittedName>
</protein>
<feature type="binding site" evidence="6">
    <location>
        <position position="17"/>
    </location>
    <ligand>
        <name>Ca(2+)</name>
        <dbReference type="ChEBI" id="CHEBI:29108"/>
        <label>3</label>
    </ligand>
</feature>
<feature type="binding site" evidence="6">
    <location>
        <position position="40"/>
    </location>
    <ligand>
        <name>Zn(2+)</name>
        <dbReference type="ChEBI" id="CHEBI:29105"/>
        <label>1</label>
    </ligand>
</feature>
<keyword evidence="4 6" id="KW-0862">Zinc</keyword>
<feature type="binding site" evidence="6">
    <location>
        <position position="11"/>
    </location>
    <ligand>
        <name>Zn(2+)</name>
        <dbReference type="ChEBI" id="CHEBI:29105"/>
        <label>1</label>
    </ligand>
</feature>
<keyword evidence="9" id="KW-1185">Reference proteome</keyword>
<dbReference type="GO" id="GO:0030198">
    <property type="term" value="P:extracellular matrix organization"/>
    <property type="evidence" value="ECO:0007669"/>
    <property type="project" value="TreeGrafter"/>
</dbReference>
<dbReference type="AlphaFoldDB" id="A0A5N6VX14"/>
<dbReference type="GO" id="GO:0008270">
    <property type="term" value="F:zinc ion binding"/>
    <property type="evidence" value="ECO:0007669"/>
    <property type="project" value="InterPro"/>
</dbReference>
<feature type="binding site" evidence="6">
    <location>
        <position position="43"/>
    </location>
    <ligand>
        <name>Ca(2+)</name>
        <dbReference type="ChEBI" id="CHEBI:29108"/>
        <label>1</label>
    </ligand>
</feature>
<keyword evidence="6" id="KW-0106">Calcium</keyword>
<feature type="binding site" evidence="6">
    <location>
        <position position="16"/>
    </location>
    <ligand>
        <name>Ca(2+)</name>
        <dbReference type="ChEBI" id="CHEBI:29108"/>
        <label>3</label>
    </ligand>
</feature>
<reference evidence="9" key="1">
    <citation type="submission" date="2019-04" db="EMBL/GenBank/DDBJ databases">
        <title>Friends and foes A comparative genomics studyof 23 Aspergillus species from section Flavi.</title>
        <authorList>
            <consortium name="DOE Joint Genome Institute"/>
            <person name="Kjaerbolling I."/>
            <person name="Vesth T."/>
            <person name="Frisvad J.C."/>
            <person name="Nybo J.L."/>
            <person name="Theobald S."/>
            <person name="Kildgaard S."/>
            <person name="Isbrandt T."/>
            <person name="Kuo A."/>
            <person name="Sato A."/>
            <person name="Lyhne E.K."/>
            <person name="Kogle M.E."/>
            <person name="Wiebenga A."/>
            <person name="Kun R.S."/>
            <person name="Lubbers R.J."/>
            <person name="Makela M.R."/>
            <person name="Barry K."/>
            <person name="Chovatia M."/>
            <person name="Clum A."/>
            <person name="Daum C."/>
            <person name="Haridas S."/>
            <person name="He G."/>
            <person name="LaButti K."/>
            <person name="Lipzen A."/>
            <person name="Mondo S."/>
            <person name="Riley R."/>
            <person name="Salamov A."/>
            <person name="Simmons B.A."/>
            <person name="Magnuson J.K."/>
            <person name="Henrissat B."/>
            <person name="Mortensen U.H."/>
            <person name="Larsen T.O."/>
            <person name="Devries R.P."/>
            <person name="Grigoriev I.V."/>
            <person name="Machida M."/>
            <person name="Baker S.E."/>
            <person name="Andersen M.R."/>
        </authorList>
    </citation>
    <scope>NUCLEOTIDE SEQUENCE [LARGE SCALE GENOMIC DNA]</scope>
    <source>
        <strain evidence="9">CBS 130015</strain>
    </source>
</reference>
<sequence>MIKIAVGDHGDGNPFDGQYGILAHAYYPPPSGGSLAGDAHFEDDEQWNEDFLMRVALHEIGHSLGLPHSDIKEAVMFPYIDPDATGSKKTLHISDIAANKRIYP</sequence>
<feature type="binding site" evidence="6">
    <location>
        <position position="76"/>
    </location>
    <ligand>
        <name>Zn(2+)</name>
        <dbReference type="ChEBI" id="CHEBI:29105"/>
        <label>2</label>
        <note>catalytic</note>
    </ligand>
</feature>
<feature type="binding site" evidence="6">
    <location>
        <position position="24"/>
    </location>
    <ligand>
        <name>Zn(2+)</name>
        <dbReference type="ChEBI" id="CHEBI:29105"/>
        <label>1</label>
    </ligand>
</feature>
<feature type="binding site" evidence="6">
    <location>
        <position position="62"/>
    </location>
    <ligand>
        <name>Zn(2+)</name>
        <dbReference type="ChEBI" id="CHEBI:29105"/>
        <label>2</label>
        <note>catalytic</note>
    </ligand>
</feature>
<dbReference type="GO" id="GO:0030574">
    <property type="term" value="P:collagen catabolic process"/>
    <property type="evidence" value="ECO:0007669"/>
    <property type="project" value="TreeGrafter"/>
</dbReference>
<feature type="active site" evidence="5">
    <location>
        <position position="59"/>
    </location>
</feature>
<proteinExistence type="predicted"/>
<evidence type="ECO:0000256" key="3">
    <source>
        <dbReference type="ARBA" id="ARBA00022801"/>
    </source>
</evidence>
<dbReference type="Pfam" id="PF00413">
    <property type="entry name" value="Peptidase_M10"/>
    <property type="match status" value="1"/>
</dbReference>
<feature type="binding site" evidence="6">
    <location>
        <position position="45"/>
    </location>
    <ligand>
        <name>Ca(2+)</name>
        <dbReference type="ChEBI" id="CHEBI:29108"/>
        <label>1</label>
    </ligand>
</feature>
<organism evidence="8 9">
    <name type="scientific">Aspergillus transmontanensis</name>
    <dbReference type="NCBI Taxonomy" id="1034304"/>
    <lineage>
        <taxon>Eukaryota</taxon>
        <taxon>Fungi</taxon>
        <taxon>Dikarya</taxon>
        <taxon>Ascomycota</taxon>
        <taxon>Pezizomycotina</taxon>
        <taxon>Eurotiomycetes</taxon>
        <taxon>Eurotiomycetidae</taxon>
        <taxon>Eurotiales</taxon>
        <taxon>Aspergillaceae</taxon>
        <taxon>Aspergillus</taxon>
        <taxon>Aspergillus subgen. Circumdati</taxon>
    </lineage>
</organism>
<dbReference type="Proteomes" id="UP000325433">
    <property type="component" value="Unassembled WGS sequence"/>
</dbReference>
<keyword evidence="2 6" id="KW-0479">Metal-binding</keyword>
<dbReference type="SUPFAM" id="SSF55486">
    <property type="entry name" value="Metalloproteases ('zincins'), catalytic domain"/>
    <property type="match status" value="1"/>
</dbReference>
<feature type="binding site" evidence="6">
    <location>
        <position position="58"/>
    </location>
    <ligand>
        <name>Zn(2+)</name>
        <dbReference type="ChEBI" id="CHEBI:29105"/>
        <label>2</label>
        <note>catalytic</note>
    </ligand>
</feature>
<feature type="binding site" evidence="6">
    <location>
        <position position="68"/>
    </location>
    <ligand>
        <name>Zn(2+)</name>
        <dbReference type="ChEBI" id="CHEBI:29105"/>
        <label>2</label>
        <note>catalytic</note>
    </ligand>
</feature>
<keyword evidence="3" id="KW-0378">Hydrolase</keyword>
<feature type="binding site" evidence="6">
    <location>
        <position position="38"/>
    </location>
    <ligand>
        <name>Ca(2+)</name>
        <dbReference type="ChEBI" id="CHEBI:29108"/>
        <label>2</label>
    </ligand>
</feature>
<evidence type="ECO:0000313" key="9">
    <source>
        <dbReference type="Proteomes" id="UP000325433"/>
    </source>
</evidence>
<evidence type="ECO:0000256" key="2">
    <source>
        <dbReference type="ARBA" id="ARBA00022723"/>
    </source>
</evidence>
<dbReference type="PANTHER" id="PTHR10201:SF331">
    <property type="entry name" value="MATRIX METALLOPROTEINASE-14-LIKE ISOFORM X1"/>
    <property type="match status" value="1"/>
</dbReference>
<dbReference type="InterPro" id="IPR001818">
    <property type="entry name" value="Pept_M10_metallopeptidase"/>
</dbReference>
<dbReference type="InterPro" id="IPR021190">
    <property type="entry name" value="Pept_M10A"/>
</dbReference>
<dbReference type="PANTHER" id="PTHR10201">
    <property type="entry name" value="MATRIX METALLOPROTEINASE"/>
    <property type="match status" value="1"/>
</dbReference>
<dbReference type="GO" id="GO:0006508">
    <property type="term" value="P:proteolysis"/>
    <property type="evidence" value="ECO:0007669"/>
    <property type="project" value="UniProtKB-KW"/>
</dbReference>
<evidence type="ECO:0000256" key="5">
    <source>
        <dbReference type="PIRSR" id="PIRSR621190-1"/>
    </source>
</evidence>
<name>A0A5N6VX14_9EURO</name>
<dbReference type="InterPro" id="IPR024079">
    <property type="entry name" value="MetalloPept_cat_dom_sf"/>
</dbReference>
<keyword evidence="1" id="KW-0645">Protease</keyword>
<dbReference type="Gene3D" id="3.40.390.10">
    <property type="entry name" value="Collagenase (Catalytic Domain)"/>
    <property type="match status" value="1"/>
</dbReference>
<feature type="binding site" evidence="6">
    <location>
        <position position="45"/>
    </location>
    <ligand>
        <name>Ca(2+)</name>
        <dbReference type="ChEBI" id="CHEBI:29108"/>
        <label>3</label>
    </ligand>
</feature>
<accession>A0A5N6VX14</accession>
<evidence type="ECO:0000256" key="1">
    <source>
        <dbReference type="ARBA" id="ARBA00022670"/>
    </source>
</evidence>
<dbReference type="PRINTS" id="PR00138">
    <property type="entry name" value="MATRIXIN"/>
</dbReference>
<feature type="domain" description="Peptidase M10 metallopeptidase" evidence="7">
    <location>
        <begin position="1"/>
        <end position="103"/>
    </location>
</feature>
<gene>
    <name evidence="8" type="ORF">BDV41DRAFT_577240</name>
</gene>
<evidence type="ECO:0000259" key="7">
    <source>
        <dbReference type="Pfam" id="PF00413"/>
    </source>
</evidence>